<feature type="non-terminal residue" evidence="1">
    <location>
        <position position="75"/>
    </location>
</feature>
<organism evidence="1 2">
    <name type="scientific">Punica granatum</name>
    <name type="common">Pomegranate</name>
    <dbReference type="NCBI Taxonomy" id="22663"/>
    <lineage>
        <taxon>Eukaryota</taxon>
        <taxon>Viridiplantae</taxon>
        <taxon>Streptophyta</taxon>
        <taxon>Embryophyta</taxon>
        <taxon>Tracheophyta</taxon>
        <taxon>Spermatophyta</taxon>
        <taxon>Magnoliopsida</taxon>
        <taxon>eudicotyledons</taxon>
        <taxon>Gunneridae</taxon>
        <taxon>Pentapetalae</taxon>
        <taxon>rosids</taxon>
        <taxon>malvids</taxon>
        <taxon>Myrtales</taxon>
        <taxon>Lythraceae</taxon>
        <taxon>Punica</taxon>
    </lineage>
</organism>
<accession>A0A2I0HGF3</accession>
<dbReference type="AlphaFoldDB" id="A0A2I0HGF3"/>
<sequence>MHVRGARCTGNAAGMHERRAACAGRGQARGRVGVRAGRAGVRGARACACARAGARARACACARAGARAGAGVRAG</sequence>
<dbReference type="Proteomes" id="UP000233551">
    <property type="component" value="Unassembled WGS sequence"/>
</dbReference>
<dbReference type="EMBL" id="PGOL01027323">
    <property type="protein sequence ID" value="PKI26457.1"/>
    <property type="molecule type" value="Genomic_DNA"/>
</dbReference>
<protein>
    <submittedName>
        <fullName evidence="1">Uncharacterized protein</fullName>
    </submittedName>
</protein>
<reference evidence="1 2" key="1">
    <citation type="submission" date="2017-11" db="EMBL/GenBank/DDBJ databases">
        <title>De-novo sequencing of pomegranate (Punica granatum L.) genome.</title>
        <authorList>
            <person name="Akparov Z."/>
            <person name="Amiraslanov A."/>
            <person name="Hajiyeva S."/>
            <person name="Abbasov M."/>
            <person name="Kaur K."/>
            <person name="Hamwieh A."/>
            <person name="Solovyev V."/>
            <person name="Salamov A."/>
            <person name="Braich B."/>
            <person name="Kosarev P."/>
            <person name="Mahmoud A."/>
            <person name="Hajiyev E."/>
            <person name="Babayeva S."/>
            <person name="Izzatullayeva V."/>
            <person name="Mammadov A."/>
            <person name="Mammadov A."/>
            <person name="Sharifova S."/>
            <person name="Ojaghi J."/>
            <person name="Eynullazada K."/>
            <person name="Bayramov B."/>
            <person name="Abdulazimova A."/>
            <person name="Shahmuradov I."/>
        </authorList>
    </citation>
    <scope>NUCLEOTIDE SEQUENCE [LARGE SCALE GENOMIC DNA]</scope>
    <source>
        <strain evidence="2">cv. AG2017</strain>
        <tissue evidence="1">Leaf</tissue>
    </source>
</reference>
<evidence type="ECO:0000313" key="1">
    <source>
        <dbReference type="EMBL" id="PKI26457.1"/>
    </source>
</evidence>
<proteinExistence type="predicted"/>
<comment type="caution">
    <text evidence="1">The sequence shown here is derived from an EMBL/GenBank/DDBJ whole genome shotgun (WGS) entry which is preliminary data.</text>
</comment>
<gene>
    <name evidence="1" type="ORF">CRG98_048854</name>
</gene>
<name>A0A2I0HGF3_PUNGR</name>
<evidence type="ECO:0000313" key="2">
    <source>
        <dbReference type="Proteomes" id="UP000233551"/>
    </source>
</evidence>
<keyword evidence="2" id="KW-1185">Reference proteome</keyword>